<dbReference type="GO" id="GO:1990904">
    <property type="term" value="C:ribonucleoprotein complex"/>
    <property type="evidence" value="ECO:0007669"/>
    <property type="project" value="UniProtKB-KW"/>
</dbReference>
<dbReference type="InterPro" id="IPR014722">
    <property type="entry name" value="Rib_uL2_dom2"/>
</dbReference>
<evidence type="ECO:0000313" key="8">
    <source>
        <dbReference type="Proteomes" id="UP000178187"/>
    </source>
</evidence>
<organism evidence="7 8">
    <name type="scientific">Candidatus Danuiimicrobium aquiferis</name>
    <dbReference type="NCBI Taxonomy" id="1801832"/>
    <lineage>
        <taxon>Bacteria</taxon>
        <taxon>Pseudomonadati</taxon>
        <taxon>Candidatus Omnitrophota</taxon>
        <taxon>Candidatus Danuiimicrobium</taxon>
    </lineage>
</organism>
<dbReference type="GO" id="GO:0019843">
    <property type="term" value="F:rRNA binding"/>
    <property type="evidence" value="ECO:0007669"/>
    <property type="project" value="UniProtKB-UniRule"/>
</dbReference>
<keyword evidence="5" id="KW-0694">RNA-binding</keyword>
<reference evidence="7 8" key="1">
    <citation type="journal article" date="2016" name="Nat. Commun.">
        <title>Thousands of microbial genomes shed light on interconnected biogeochemical processes in an aquifer system.</title>
        <authorList>
            <person name="Anantharaman K."/>
            <person name="Brown C.T."/>
            <person name="Hug L.A."/>
            <person name="Sharon I."/>
            <person name="Castelle C.J."/>
            <person name="Probst A.J."/>
            <person name="Thomas B.C."/>
            <person name="Singh A."/>
            <person name="Wilkins M.J."/>
            <person name="Karaoz U."/>
            <person name="Brodie E.L."/>
            <person name="Williams K.H."/>
            <person name="Hubbard S.S."/>
            <person name="Banfield J.F."/>
        </authorList>
    </citation>
    <scope>NUCLEOTIDE SEQUENCE [LARGE SCALE GENOMIC DNA]</scope>
</reference>
<accession>A0A1G1L004</accession>
<dbReference type="CDD" id="cd06089">
    <property type="entry name" value="KOW_RPL26"/>
    <property type="match status" value="1"/>
</dbReference>
<dbReference type="AlphaFoldDB" id="A0A1G1L004"/>
<comment type="similarity">
    <text evidence="1 5">Belongs to the universal ribosomal protein uL24 family.</text>
</comment>
<dbReference type="Proteomes" id="UP000178187">
    <property type="component" value="Unassembled WGS sequence"/>
</dbReference>
<evidence type="ECO:0000256" key="3">
    <source>
        <dbReference type="ARBA" id="ARBA00023274"/>
    </source>
</evidence>
<dbReference type="Pfam" id="PF00467">
    <property type="entry name" value="KOW"/>
    <property type="match status" value="1"/>
</dbReference>
<evidence type="ECO:0000256" key="5">
    <source>
        <dbReference type="HAMAP-Rule" id="MF_01326"/>
    </source>
</evidence>
<keyword evidence="3 5" id="KW-0687">Ribonucleoprotein</keyword>
<keyword evidence="2 5" id="KW-0689">Ribosomal protein</keyword>
<dbReference type="HAMAP" id="MF_01326_B">
    <property type="entry name" value="Ribosomal_uL24_B"/>
    <property type="match status" value="1"/>
</dbReference>
<dbReference type="InterPro" id="IPR008991">
    <property type="entry name" value="Translation_prot_SH3-like_sf"/>
</dbReference>
<dbReference type="GO" id="GO:0003735">
    <property type="term" value="F:structural constituent of ribosome"/>
    <property type="evidence" value="ECO:0007669"/>
    <property type="project" value="InterPro"/>
</dbReference>
<evidence type="ECO:0000256" key="1">
    <source>
        <dbReference type="ARBA" id="ARBA00010618"/>
    </source>
</evidence>
<keyword evidence="5" id="KW-0699">rRNA-binding</keyword>
<dbReference type="InterPro" id="IPR003256">
    <property type="entry name" value="Ribosomal_uL24"/>
</dbReference>
<protein>
    <recommendedName>
        <fullName evidence="4 5">Large ribosomal subunit protein uL24</fullName>
    </recommendedName>
</protein>
<evidence type="ECO:0000256" key="4">
    <source>
        <dbReference type="ARBA" id="ARBA00035206"/>
    </source>
</evidence>
<dbReference type="SUPFAM" id="SSF50104">
    <property type="entry name" value="Translation proteins SH3-like domain"/>
    <property type="match status" value="1"/>
</dbReference>
<evidence type="ECO:0000313" key="7">
    <source>
        <dbReference type="EMBL" id="OGW98475.1"/>
    </source>
</evidence>
<comment type="function">
    <text evidence="5">One of two assembly initiator proteins, it binds directly to the 5'-end of the 23S rRNA, where it nucleates assembly of the 50S subunit.</text>
</comment>
<dbReference type="NCBIfam" id="TIGR01079">
    <property type="entry name" value="rplX_bact"/>
    <property type="match status" value="1"/>
</dbReference>
<proteinExistence type="inferred from homology"/>
<comment type="caution">
    <text evidence="7">The sequence shown here is derived from an EMBL/GenBank/DDBJ whole genome shotgun (WGS) entry which is preliminary data.</text>
</comment>
<sequence>MALKKNDLVLVRKGKDRGKKGKIIRVDVDKNRILVQGVNYQTVYTRASQQNPKGGITKVEATVHRANVQLVCPKCSKATKTGYQFLSDKTKQRICKKCSEII</sequence>
<comment type="subunit">
    <text evidence="5">Part of the 50S ribosomal subunit.</text>
</comment>
<dbReference type="Pfam" id="PF17136">
    <property type="entry name" value="ribosomal_L24"/>
    <property type="match status" value="1"/>
</dbReference>
<dbReference type="SMART" id="SM00739">
    <property type="entry name" value="KOW"/>
    <property type="match status" value="1"/>
</dbReference>
<evidence type="ECO:0000256" key="2">
    <source>
        <dbReference type="ARBA" id="ARBA00022980"/>
    </source>
</evidence>
<dbReference type="EMBL" id="MHFR01000033">
    <property type="protein sequence ID" value="OGW98475.1"/>
    <property type="molecule type" value="Genomic_DNA"/>
</dbReference>
<dbReference type="PANTHER" id="PTHR12903">
    <property type="entry name" value="MITOCHONDRIAL RIBOSOMAL PROTEIN L24"/>
    <property type="match status" value="1"/>
</dbReference>
<feature type="domain" description="KOW" evidence="6">
    <location>
        <begin position="2"/>
        <end position="29"/>
    </location>
</feature>
<dbReference type="InterPro" id="IPR005824">
    <property type="entry name" value="KOW"/>
</dbReference>
<comment type="function">
    <text evidence="5">One of the proteins that surrounds the polypeptide exit tunnel on the outside of the subunit.</text>
</comment>
<dbReference type="InterPro" id="IPR041988">
    <property type="entry name" value="Ribosomal_uL24_KOW"/>
</dbReference>
<gene>
    <name evidence="5" type="primary">rplX</name>
    <name evidence="7" type="ORF">A3G33_09175</name>
</gene>
<dbReference type="GO" id="GO:0005840">
    <property type="term" value="C:ribosome"/>
    <property type="evidence" value="ECO:0007669"/>
    <property type="project" value="UniProtKB-KW"/>
</dbReference>
<evidence type="ECO:0000259" key="6">
    <source>
        <dbReference type="SMART" id="SM00739"/>
    </source>
</evidence>
<dbReference type="GO" id="GO:0006412">
    <property type="term" value="P:translation"/>
    <property type="evidence" value="ECO:0007669"/>
    <property type="project" value="UniProtKB-UniRule"/>
</dbReference>
<dbReference type="InterPro" id="IPR057264">
    <property type="entry name" value="Ribosomal_uL24_C"/>
</dbReference>
<dbReference type="Gene3D" id="2.30.30.30">
    <property type="match status" value="1"/>
</dbReference>
<name>A0A1G1L004_9BACT</name>